<dbReference type="OMA" id="QTRGIWH"/>
<reference evidence="2" key="2">
    <citation type="submission" date="2025-09" db="UniProtKB">
        <authorList>
            <consortium name="Ensembl"/>
        </authorList>
    </citation>
    <scope>IDENTIFICATION</scope>
</reference>
<dbReference type="InterPro" id="IPR039415">
    <property type="entry name" value="FUBI"/>
</dbReference>
<dbReference type="InterPro" id="IPR029071">
    <property type="entry name" value="Ubiquitin-like_domsf"/>
</dbReference>
<name>A0A669QKD8_PHACC</name>
<feature type="domain" description="Ubiquitin-like" evidence="1">
    <location>
        <begin position="1"/>
        <end position="74"/>
    </location>
</feature>
<dbReference type="AlphaFoldDB" id="A0A669QKD8"/>
<accession>A0A669QKD8</accession>
<dbReference type="Ensembl" id="ENSPCLT00000027623.1">
    <property type="protein sequence ID" value="ENSPCLP00000020165.1"/>
    <property type="gene ID" value="ENSPCLG00000017444.1"/>
</dbReference>
<keyword evidence="3" id="KW-1185">Reference proteome</keyword>
<dbReference type="InterPro" id="IPR019954">
    <property type="entry name" value="Ubiquitin_CS"/>
</dbReference>
<dbReference type="FunFam" id="3.10.20.90:FF:000276">
    <property type="entry name" value="40S ribosomal protein S30"/>
    <property type="match status" value="1"/>
</dbReference>
<dbReference type="SMART" id="SM00213">
    <property type="entry name" value="UBQ"/>
    <property type="match status" value="1"/>
</dbReference>
<dbReference type="Pfam" id="PF00240">
    <property type="entry name" value="ubiquitin"/>
    <property type="match status" value="1"/>
</dbReference>
<proteinExistence type="predicted"/>
<organism evidence="2 3">
    <name type="scientific">Phasianus colchicus</name>
    <name type="common">Common pheasant</name>
    <dbReference type="NCBI Taxonomy" id="9054"/>
    <lineage>
        <taxon>Eukaryota</taxon>
        <taxon>Metazoa</taxon>
        <taxon>Chordata</taxon>
        <taxon>Craniata</taxon>
        <taxon>Vertebrata</taxon>
        <taxon>Euteleostomi</taxon>
        <taxon>Archelosauria</taxon>
        <taxon>Archosauria</taxon>
        <taxon>Dinosauria</taxon>
        <taxon>Saurischia</taxon>
        <taxon>Theropoda</taxon>
        <taxon>Coelurosauria</taxon>
        <taxon>Aves</taxon>
        <taxon>Neognathae</taxon>
        <taxon>Galloanserae</taxon>
        <taxon>Galliformes</taxon>
        <taxon>Phasianidae</taxon>
        <taxon>Phasianinae</taxon>
        <taxon>Phasianus</taxon>
    </lineage>
</organism>
<dbReference type="InterPro" id="IPR050158">
    <property type="entry name" value="Ubiquitin_ubiquitin-like"/>
</dbReference>
<protein>
    <recommendedName>
        <fullName evidence="1">Ubiquitin-like domain-containing protein</fullName>
    </recommendedName>
</protein>
<reference evidence="2" key="1">
    <citation type="submission" date="2025-08" db="UniProtKB">
        <authorList>
            <consortium name="Ensembl"/>
        </authorList>
    </citation>
    <scope>IDENTIFICATION</scope>
</reference>
<dbReference type="InterPro" id="IPR000626">
    <property type="entry name" value="Ubiquitin-like_dom"/>
</dbReference>
<evidence type="ECO:0000313" key="3">
    <source>
        <dbReference type="Proteomes" id="UP000472261"/>
    </source>
</evidence>
<dbReference type="SUPFAM" id="SSF54236">
    <property type="entry name" value="Ubiquitin-like"/>
    <property type="match status" value="1"/>
</dbReference>
<dbReference type="Gene3D" id="3.10.20.90">
    <property type="entry name" value="Phosphatidylinositol 3-kinase Catalytic Subunit, Chain A, domain 1"/>
    <property type="match status" value="1"/>
</dbReference>
<dbReference type="PRINTS" id="PR00348">
    <property type="entry name" value="UBIQUITIN"/>
</dbReference>
<sequence length="166" mass="17759">MQLFVRAQTLHTIEVSSSETVAQIKERIAALESIAPEDQVLLFGGSPLEDGAVLERSGVPEFSTLEVAARLLGGGQTGEEEEEDGPCQAAHAVQPALRQRGAHLWQEEGPQRQLLKAINGAPAGKSGVSLGGFVNRLGGGKLRFLTQTRGIWHRTSLEDLEPLEGT</sequence>
<dbReference type="PROSITE" id="PS50053">
    <property type="entry name" value="UBIQUITIN_2"/>
    <property type="match status" value="1"/>
</dbReference>
<evidence type="ECO:0000313" key="2">
    <source>
        <dbReference type="Ensembl" id="ENSPCLP00000020165.1"/>
    </source>
</evidence>
<dbReference type="CDD" id="cd01793">
    <property type="entry name" value="Ubl_FUBI"/>
    <property type="match status" value="1"/>
</dbReference>
<dbReference type="PANTHER" id="PTHR10666">
    <property type="entry name" value="UBIQUITIN"/>
    <property type="match status" value="1"/>
</dbReference>
<dbReference type="Proteomes" id="UP000472261">
    <property type="component" value="Unplaced"/>
</dbReference>
<dbReference type="InterPro" id="IPR019956">
    <property type="entry name" value="Ubiquitin_dom"/>
</dbReference>
<evidence type="ECO:0000259" key="1">
    <source>
        <dbReference type="PROSITE" id="PS50053"/>
    </source>
</evidence>
<dbReference type="PROSITE" id="PS00299">
    <property type="entry name" value="UBIQUITIN_1"/>
    <property type="match status" value="1"/>
</dbReference>